<dbReference type="Gene3D" id="4.10.240.10">
    <property type="entry name" value="Zn(2)-C6 fungal-type DNA-binding domain"/>
    <property type="match status" value="1"/>
</dbReference>
<dbReference type="PROSITE" id="PS50048">
    <property type="entry name" value="ZN2_CY6_FUNGAL_2"/>
    <property type="match status" value="1"/>
</dbReference>
<evidence type="ECO:0000313" key="8">
    <source>
        <dbReference type="Proteomes" id="UP000234275"/>
    </source>
</evidence>
<dbReference type="InterPro" id="IPR021858">
    <property type="entry name" value="Fun_TF"/>
</dbReference>
<organism evidence="7 8">
    <name type="scientific">Aspergillus steynii IBT 23096</name>
    <dbReference type="NCBI Taxonomy" id="1392250"/>
    <lineage>
        <taxon>Eukaryota</taxon>
        <taxon>Fungi</taxon>
        <taxon>Dikarya</taxon>
        <taxon>Ascomycota</taxon>
        <taxon>Pezizomycotina</taxon>
        <taxon>Eurotiomycetes</taxon>
        <taxon>Eurotiomycetidae</taxon>
        <taxon>Eurotiales</taxon>
        <taxon>Aspergillaceae</taxon>
        <taxon>Aspergillus</taxon>
        <taxon>Aspergillus subgen. Circumdati</taxon>
    </lineage>
</organism>
<evidence type="ECO:0000259" key="6">
    <source>
        <dbReference type="PROSITE" id="PS50048"/>
    </source>
</evidence>
<dbReference type="CDD" id="cd00067">
    <property type="entry name" value="GAL4"/>
    <property type="match status" value="1"/>
</dbReference>
<dbReference type="AlphaFoldDB" id="A0A2I2GSM9"/>
<keyword evidence="3" id="KW-0238">DNA-binding</keyword>
<dbReference type="GeneID" id="36558260"/>
<dbReference type="Pfam" id="PF00172">
    <property type="entry name" value="Zn_clus"/>
    <property type="match status" value="1"/>
</dbReference>
<dbReference type="GO" id="GO:0045944">
    <property type="term" value="P:positive regulation of transcription by RNA polymerase II"/>
    <property type="evidence" value="ECO:0007669"/>
    <property type="project" value="TreeGrafter"/>
</dbReference>
<gene>
    <name evidence="7" type="ORF">P170DRAFT_443577</name>
</gene>
<keyword evidence="2" id="KW-0805">Transcription regulation</keyword>
<dbReference type="RefSeq" id="XP_024711183.1">
    <property type="nucleotide sequence ID" value="XM_024850561.1"/>
</dbReference>
<evidence type="ECO:0000313" key="7">
    <source>
        <dbReference type="EMBL" id="PLB55881.1"/>
    </source>
</evidence>
<dbReference type="PANTHER" id="PTHR37534">
    <property type="entry name" value="TRANSCRIPTIONAL ACTIVATOR PROTEIN UGA3"/>
    <property type="match status" value="1"/>
</dbReference>
<comment type="caution">
    <text evidence="7">The sequence shown here is derived from an EMBL/GenBank/DDBJ whole genome shotgun (WGS) entry which is preliminary data.</text>
</comment>
<name>A0A2I2GSM9_9EURO</name>
<dbReference type="SMART" id="SM00066">
    <property type="entry name" value="GAL4"/>
    <property type="match status" value="1"/>
</dbReference>
<dbReference type="SUPFAM" id="SSF57701">
    <property type="entry name" value="Zn2/Cys6 DNA-binding domain"/>
    <property type="match status" value="1"/>
</dbReference>
<keyword evidence="4" id="KW-0804">Transcription</keyword>
<dbReference type="GO" id="GO:0008270">
    <property type="term" value="F:zinc ion binding"/>
    <property type="evidence" value="ECO:0007669"/>
    <property type="project" value="InterPro"/>
</dbReference>
<protein>
    <recommendedName>
        <fullName evidence="6">Zn(2)-C6 fungal-type domain-containing protein</fullName>
    </recommendedName>
</protein>
<accession>A0A2I2GSM9</accession>
<dbReference type="GO" id="GO:0000981">
    <property type="term" value="F:DNA-binding transcription factor activity, RNA polymerase II-specific"/>
    <property type="evidence" value="ECO:0007669"/>
    <property type="project" value="InterPro"/>
</dbReference>
<dbReference type="PROSITE" id="PS00463">
    <property type="entry name" value="ZN2_CY6_FUNGAL_1"/>
    <property type="match status" value="1"/>
</dbReference>
<evidence type="ECO:0000256" key="5">
    <source>
        <dbReference type="ARBA" id="ARBA00023242"/>
    </source>
</evidence>
<dbReference type="GO" id="GO:0005634">
    <property type="term" value="C:nucleus"/>
    <property type="evidence" value="ECO:0007669"/>
    <property type="project" value="UniProtKB-SubCell"/>
</dbReference>
<dbReference type="PANTHER" id="PTHR37534:SF43">
    <property type="entry name" value="FINGER DOMAIN PROTEIN, PUTATIVE (AFU_ORTHOLOGUE AFUA_1G01850)-RELATED"/>
    <property type="match status" value="1"/>
</dbReference>
<dbReference type="InterPro" id="IPR001138">
    <property type="entry name" value="Zn2Cys6_DnaBD"/>
</dbReference>
<comment type="subcellular location">
    <subcellularLocation>
        <location evidence="1">Nucleus</location>
    </subcellularLocation>
</comment>
<keyword evidence="8" id="KW-1185">Reference proteome</keyword>
<reference evidence="7 8" key="1">
    <citation type="submission" date="2016-12" db="EMBL/GenBank/DDBJ databases">
        <title>The genomes of Aspergillus section Nigri reveals drivers in fungal speciation.</title>
        <authorList>
            <consortium name="DOE Joint Genome Institute"/>
            <person name="Vesth T.C."/>
            <person name="Nybo J."/>
            <person name="Theobald S."/>
            <person name="Brandl J."/>
            <person name="Frisvad J.C."/>
            <person name="Nielsen K.F."/>
            <person name="Lyhne E.K."/>
            <person name="Kogle M.E."/>
            <person name="Kuo A."/>
            <person name="Riley R."/>
            <person name="Clum A."/>
            <person name="Nolan M."/>
            <person name="Lipzen A."/>
            <person name="Salamov A."/>
            <person name="Henrissat B."/>
            <person name="Wiebenga A."/>
            <person name="De Vries R.P."/>
            <person name="Grigoriev I.V."/>
            <person name="Mortensen U.H."/>
            <person name="Andersen M.R."/>
            <person name="Baker S.E."/>
        </authorList>
    </citation>
    <scope>NUCLEOTIDE SEQUENCE [LARGE SCALE GENOMIC DNA]</scope>
    <source>
        <strain evidence="7 8">IBT 23096</strain>
    </source>
</reference>
<sequence>MVIFVSHCQSSNQQSTPPITTQRRRDGCSECRRKKVKCDLRRPVCSRCTRFPKECLYGLSIISQTDAQKPTPKRPVAFPEKPILPAELNTSALVQQPVLNLSPLLSSEQSKFFLHILSTETAPSLFPAAPKFFIDRLISSAIETPHLLYALLASASSHHSRLIGDTTAQSHAMCLRFTNLSISGLRTAMNETTDMLRAETALTAMTLCTNDVCNGNMHIWRSHLSGVMQLLKVMLNAPRRSLDSSDPFVLCLVKWFATLDILACVSGVNTGETLQGQNSLLGQLPSSIPSHVDDICGYSLELIPLLARTAQVACQTGMHAASGVWRSDLLSQELVSEAEILETAILAIAERTASQATKDHHGNELPSELRYTHLAFVHSALLYLHRRVWLLPKEHPTVRSDIANILDAVENIPPFSSSNILILWPIFNAGCETDVVSDRNQIQDRMACVQSRGLGNFTRARGLMKEFWASNTSLPWDVYFAQHGRELVLF</sequence>
<feature type="domain" description="Zn(2)-C6 fungal-type" evidence="6">
    <location>
        <begin position="27"/>
        <end position="57"/>
    </location>
</feature>
<dbReference type="Proteomes" id="UP000234275">
    <property type="component" value="Unassembled WGS sequence"/>
</dbReference>
<dbReference type="STRING" id="1392250.A0A2I2GSM9"/>
<evidence type="ECO:0000256" key="2">
    <source>
        <dbReference type="ARBA" id="ARBA00023015"/>
    </source>
</evidence>
<dbReference type="OrthoDB" id="3509362at2759"/>
<evidence type="ECO:0000256" key="3">
    <source>
        <dbReference type="ARBA" id="ARBA00023125"/>
    </source>
</evidence>
<evidence type="ECO:0000256" key="1">
    <source>
        <dbReference type="ARBA" id="ARBA00004123"/>
    </source>
</evidence>
<dbReference type="GO" id="GO:0000976">
    <property type="term" value="F:transcription cis-regulatory region binding"/>
    <property type="evidence" value="ECO:0007669"/>
    <property type="project" value="TreeGrafter"/>
</dbReference>
<keyword evidence="5" id="KW-0539">Nucleus</keyword>
<dbReference type="InterPro" id="IPR036864">
    <property type="entry name" value="Zn2-C6_fun-type_DNA-bd_sf"/>
</dbReference>
<proteinExistence type="predicted"/>
<dbReference type="VEuPathDB" id="FungiDB:P170DRAFT_443577"/>
<evidence type="ECO:0000256" key="4">
    <source>
        <dbReference type="ARBA" id="ARBA00023163"/>
    </source>
</evidence>
<dbReference type="Pfam" id="PF11951">
    <property type="entry name" value="Fungal_trans_2"/>
    <property type="match status" value="1"/>
</dbReference>
<dbReference type="EMBL" id="MSFO01000001">
    <property type="protein sequence ID" value="PLB55881.1"/>
    <property type="molecule type" value="Genomic_DNA"/>
</dbReference>